<dbReference type="EMBL" id="NRRU01000031">
    <property type="protein sequence ID" value="MBK1713127.1"/>
    <property type="molecule type" value="Genomic_DNA"/>
</dbReference>
<evidence type="ECO:0008006" key="4">
    <source>
        <dbReference type="Google" id="ProtNLM"/>
    </source>
</evidence>
<reference evidence="2" key="2">
    <citation type="journal article" date="2020" name="Microorganisms">
        <title>Osmotic Adaptation and Compatible Solute Biosynthesis of Phototrophic Bacteria as Revealed from Genome Analyses.</title>
        <authorList>
            <person name="Imhoff J.F."/>
            <person name="Rahn T."/>
            <person name="Kunzel S."/>
            <person name="Keller A."/>
            <person name="Neulinger S.C."/>
        </authorList>
    </citation>
    <scope>NUCLEOTIDE SEQUENCE</scope>
    <source>
        <strain evidence="2">IM 151</strain>
    </source>
</reference>
<keyword evidence="1" id="KW-0732">Signal</keyword>
<evidence type="ECO:0000313" key="3">
    <source>
        <dbReference type="Proteomes" id="UP001041814"/>
    </source>
</evidence>
<dbReference type="Proteomes" id="UP001041814">
    <property type="component" value="Unassembled WGS sequence"/>
</dbReference>
<dbReference type="RefSeq" id="WP_200378559.1">
    <property type="nucleotide sequence ID" value="NZ_NRRU01000031.1"/>
</dbReference>
<protein>
    <recommendedName>
        <fullName evidence="4">Lipoprotein</fullName>
    </recommendedName>
</protein>
<name>A0ABS1DSY2_RUBGE</name>
<organism evidence="2 3">
    <name type="scientific">Rubrivivax gelatinosus</name>
    <name type="common">Rhodocyclus gelatinosus</name>
    <name type="synonym">Rhodopseudomonas gelatinosa</name>
    <dbReference type="NCBI Taxonomy" id="28068"/>
    <lineage>
        <taxon>Bacteria</taxon>
        <taxon>Pseudomonadati</taxon>
        <taxon>Pseudomonadota</taxon>
        <taxon>Betaproteobacteria</taxon>
        <taxon>Burkholderiales</taxon>
        <taxon>Sphaerotilaceae</taxon>
        <taxon>Rubrivivax</taxon>
    </lineage>
</organism>
<sequence>MKALCHLLAAAALAGAVVGVPAQTLLTPGYRVSVEPRCVEGEVACADVEYVGRSRRSGRSIRLDGRALHTQCADGVTPCRFLGWEFHNGDTVYRVFEAGELVVTRGDTVLLREQGRWLPAR</sequence>
<proteinExistence type="predicted"/>
<feature type="signal peptide" evidence="1">
    <location>
        <begin position="1"/>
        <end position="22"/>
    </location>
</feature>
<comment type="caution">
    <text evidence="2">The sequence shown here is derived from an EMBL/GenBank/DDBJ whole genome shotgun (WGS) entry which is preliminary data.</text>
</comment>
<accession>A0ABS1DSY2</accession>
<keyword evidence="3" id="KW-1185">Reference proteome</keyword>
<evidence type="ECO:0000256" key="1">
    <source>
        <dbReference type="SAM" id="SignalP"/>
    </source>
</evidence>
<gene>
    <name evidence="2" type="ORF">CKO43_10080</name>
</gene>
<feature type="chain" id="PRO_5046935734" description="Lipoprotein" evidence="1">
    <location>
        <begin position="23"/>
        <end position="121"/>
    </location>
</feature>
<reference evidence="2" key="1">
    <citation type="submission" date="2017-08" db="EMBL/GenBank/DDBJ databases">
        <authorList>
            <person name="Imhoff J.F."/>
            <person name="Rahn T."/>
            <person name="Kuenzel S."/>
            <person name="Neulinger S.C."/>
        </authorList>
    </citation>
    <scope>NUCLEOTIDE SEQUENCE</scope>
    <source>
        <strain evidence="2">IM 151</strain>
    </source>
</reference>
<evidence type="ECO:0000313" key="2">
    <source>
        <dbReference type="EMBL" id="MBK1713127.1"/>
    </source>
</evidence>